<protein>
    <recommendedName>
        <fullName evidence="6">Lipoprotein</fullName>
    </recommendedName>
</protein>
<proteinExistence type="predicted"/>
<dbReference type="AlphaFoldDB" id="A0A3Q9L087"/>
<dbReference type="EMBL" id="CP034687">
    <property type="protein sequence ID" value="AZS88557.1"/>
    <property type="molecule type" value="Genomic_DNA"/>
</dbReference>
<feature type="compositionally biased region" description="Polar residues" evidence="1">
    <location>
        <begin position="161"/>
        <end position="173"/>
    </location>
</feature>
<gene>
    <name evidence="3" type="ORF">DDJ31_06080</name>
    <name evidence="2" type="ORF">ELQ87_33180</name>
</gene>
<feature type="region of interest" description="Disordered" evidence="1">
    <location>
        <begin position="26"/>
        <end position="173"/>
    </location>
</feature>
<evidence type="ECO:0000313" key="2">
    <source>
        <dbReference type="EMBL" id="AZS88557.1"/>
    </source>
</evidence>
<dbReference type="Proteomes" id="UP000271291">
    <property type="component" value="Chromosome"/>
</dbReference>
<evidence type="ECO:0000256" key="1">
    <source>
        <dbReference type="SAM" id="MobiDB-lite"/>
    </source>
</evidence>
<organism evidence="2 4">
    <name type="scientific">Streptomyces griseoviridis</name>
    <dbReference type="NCBI Taxonomy" id="45398"/>
    <lineage>
        <taxon>Bacteria</taxon>
        <taxon>Bacillati</taxon>
        <taxon>Actinomycetota</taxon>
        <taxon>Actinomycetes</taxon>
        <taxon>Kitasatosporales</taxon>
        <taxon>Streptomycetaceae</taxon>
        <taxon>Streptomyces</taxon>
    </lineage>
</organism>
<dbReference type="EMBL" id="CP029078">
    <property type="protein sequence ID" value="QCN84602.1"/>
    <property type="molecule type" value="Genomic_DNA"/>
</dbReference>
<dbReference type="PROSITE" id="PS51257">
    <property type="entry name" value="PROKAR_LIPOPROTEIN"/>
    <property type="match status" value="1"/>
</dbReference>
<keyword evidence="5" id="KW-1185">Reference proteome</keyword>
<name>A0A3Q9L087_STRGD</name>
<reference evidence="3 5" key="1">
    <citation type="submission" date="2018-04" db="EMBL/GenBank/DDBJ databases">
        <title>Complete genome sequences of Streptomyces griseoviridis K61 and characterization of antagonistic properties of biological control agents.</title>
        <authorList>
            <person name="Mariita R.M."/>
            <person name="Sello J.K."/>
        </authorList>
    </citation>
    <scope>NUCLEOTIDE SEQUENCE [LARGE SCALE GENOMIC DNA]</scope>
    <source>
        <strain evidence="3 5">K61</strain>
    </source>
</reference>
<feature type="compositionally biased region" description="Low complexity" evidence="1">
    <location>
        <begin position="27"/>
        <end position="45"/>
    </location>
</feature>
<dbReference type="KEGG" id="sgd:ELQ87_33180"/>
<evidence type="ECO:0000313" key="4">
    <source>
        <dbReference type="Proteomes" id="UP000271291"/>
    </source>
</evidence>
<evidence type="ECO:0000313" key="5">
    <source>
        <dbReference type="Proteomes" id="UP000501753"/>
    </source>
</evidence>
<sequence>MHRTTTTATLLVTVAVSALTGCVTVQRPPVSGPAAAPVQPSSAPRPEGRGGEQVVQAPAREALEMIGPSPRDDRPSKPHSVPSAAGSGTDSVPSSDGRPQAPRVPHAPPRPHPRAAHPEQRPRHPGHAPRAQFPDPAKGVPRSQADVCALGRKYGGWPADSPQSMVCGQTYGR</sequence>
<dbReference type="Proteomes" id="UP000501753">
    <property type="component" value="Chromosome"/>
</dbReference>
<evidence type="ECO:0000313" key="3">
    <source>
        <dbReference type="EMBL" id="QCN84602.1"/>
    </source>
</evidence>
<reference evidence="2 4" key="2">
    <citation type="submission" date="2018-12" db="EMBL/GenBank/DDBJ databases">
        <title>Streptomyces griseoviridis F1-27 complete genome.</title>
        <authorList>
            <person name="Mariita R.M."/>
            <person name="Sello J.K."/>
        </authorList>
    </citation>
    <scope>NUCLEOTIDE SEQUENCE [LARGE SCALE GENOMIC DNA]</scope>
    <source>
        <strain evidence="2 4">F1-27</strain>
    </source>
</reference>
<dbReference type="OrthoDB" id="4338732at2"/>
<accession>A0A3Q9L087</accession>
<dbReference type="RefSeq" id="WP_127181327.1">
    <property type="nucleotide sequence ID" value="NZ_CP029078.1"/>
</dbReference>
<evidence type="ECO:0008006" key="6">
    <source>
        <dbReference type="Google" id="ProtNLM"/>
    </source>
</evidence>